<proteinExistence type="predicted"/>
<comment type="caution">
    <text evidence="1">The sequence shown here is derived from an EMBL/GenBank/DDBJ whole genome shotgun (WGS) entry which is preliminary data.</text>
</comment>
<protein>
    <submittedName>
        <fullName evidence="1">Uncharacterized protein</fullName>
    </submittedName>
</protein>
<evidence type="ECO:0000313" key="2">
    <source>
        <dbReference type="Proteomes" id="UP000235388"/>
    </source>
</evidence>
<accession>A0A2N5TJK4</accession>
<dbReference type="Proteomes" id="UP000235388">
    <property type="component" value="Unassembled WGS sequence"/>
</dbReference>
<dbReference type="AlphaFoldDB" id="A0A2N5TJK4"/>
<keyword evidence="2" id="KW-1185">Reference proteome</keyword>
<organism evidence="1 2">
    <name type="scientific">Puccinia coronata f. sp. avenae</name>
    <dbReference type="NCBI Taxonomy" id="200324"/>
    <lineage>
        <taxon>Eukaryota</taxon>
        <taxon>Fungi</taxon>
        <taxon>Dikarya</taxon>
        <taxon>Basidiomycota</taxon>
        <taxon>Pucciniomycotina</taxon>
        <taxon>Pucciniomycetes</taxon>
        <taxon>Pucciniales</taxon>
        <taxon>Pucciniaceae</taxon>
        <taxon>Puccinia</taxon>
    </lineage>
</organism>
<dbReference type="EMBL" id="PGCJ01000598">
    <property type="protein sequence ID" value="PLW25677.1"/>
    <property type="molecule type" value="Genomic_DNA"/>
</dbReference>
<evidence type="ECO:0000313" key="1">
    <source>
        <dbReference type="EMBL" id="PLW25677.1"/>
    </source>
</evidence>
<reference evidence="1 2" key="1">
    <citation type="submission" date="2017-11" db="EMBL/GenBank/DDBJ databases">
        <title>De novo assembly and phasing of dikaryotic genomes from two isolates of Puccinia coronata f. sp. avenae, the causal agent of oat crown rust.</title>
        <authorList>
            <person name="Miller M.E."/>
            <person name="Zhang Y."/>
            <person name="Omidvar V."/>
            <person name="Sperschneider J."/>
            <person name="Schwessinger B."/>
            <person name="Raley C."/>
            <person name="Palmer J.M."/>
            <person name="Garnica D."/>
            <person name="Upadhyaya N."/>
            <person name="Rathjen J."/>
            <person name="Taylor J.M."/>
            <person name="Park R.F."/>
            <person name="Dodds P.N."/>
            <person name="Hirsch C.D."/>
            <person name="Kianian S.F."/>
            <person name="Figueroa M."/>
        </authorList>
    </citation>
    <scope>NUCLEOTIDE SEQUENCE [LARGE SCALE GENOMIC DNA]</scope>
    <source>
        <strain evidence="1">12NC29</strain>
    </source>
</reference>
<name>A0A2N5TJK4_9BASI</name>
<gene>
    <name evidence="1" type="ORF">PCANC_24692</name>
</gene>
<sequence length="77" mass="8835">MSEQTVRAEHDFRGGALLYEEVIQLYPDAIPRRRYGTLGKSDAPNRREAHHEAMFSIFKVDTLRQCGSPGHHLWGRA</sequence>